<gene>
    <name evidence="8" type="ORF">B1B_17263</name>
</gene>
<accession>T0YFZ0</accession>
<dbReference type="Pfam" id="PF00324">
    <property type="entry name" value="AA_permease"/>
    <property type="match status" value="1"/>
</dbReference>
<evidence type="ECO:0000256" key="2">
    <source>
        <dbReference type="ARBA" id="ARBA00022448"/>
    </source>
</evidence>
<evidence type="ECO:0000256" key="3">
    <source>
        <dbReference type="ARBA" id="ARBA00022692"/>
    </source>
</evidence>
<feature type="transmembrane region" description="Helical" evidence="6">
    <location>
        <begin position="60"/>
        <end position="77"/>
    </location>
</feature>
<comment type="subcellular location">
    <subcellularLocation>
        <location evidence="1">Membrane</location>
        <topology evidence="1">Multi-pass membrane protein</topology>
    </subcellularLocation>
</comment>
<evidence type="ECO:0000256" key="4">
    <source>
        <dbReference type="ARBA" id="ARBA00022989"/>
    </source>
</evidence>
<sequence>LALVATIMFFGVVLSTRVQLTLAMISVTVVLIFSIVVIVKSGGLHHVATGFSPSSSPTHWKGILFGVLYGVLLFTGFETSANLGEETEHPQRNIPRAVLISVLAIAGFYVIGSFAQVAGYHFNLHVLGKNAGAPLFGLAGPTSAGGYASVWIRRLVELVVVL</sequence>
<dbReference type="Gene3D" id="1.20.1740.10">
    <property type="entry name" value="Amino acid/polyamine transporter I"/>
    <property type="match status" value="1"/>
</dbReference>
<feature type="non-terminal residue" evidence="8">
    <location>
        <position position="1"/>
    </location>
</feature>
<proteinExistence type="predicted"/>
<keyword evidence="4 6" id="KW-1133">Transmembrane helix</keyword>
<reference evidence="8" key="2">
    <citation type="journal article" date="2014" name="ISME J.">
        <title>Microbial stratification in low pH oxic and suboxic macroscopic growths along an acid mine drainage.</title>
        <authorList>
            <person name="Mendez-Garcia C."/>
            <person name="Mesa V."/>
            <person name="Sprenger R.R."/>
            <person name="Richter M."/>
            <person name="Diez M.S."/>
            <person name="Solano J."/>
            <person name="Bargiela R."/>
            <person name="Golyshina O.V."/>
            <person name="Manteca A."/>
            <person name="Ramos J.L."/>
            <person name="Gallego J.R."/>
            <person name="Llorente I."/>
            <person name="Martins Dos Santos V.A."/>
            <person name="Jensen O.N."/>
            <person name="Pelaez A.I."/>
            <person name="Sanchez J."/>
            <person name="Ferrer M."/>
        </authorList>
    </citation>
    <scope>NUCLEOTIDE SEQUENCE</scope>
</reference>
<dbReference type="PANTHER" id="PTHR43243:SF4">
    <property type="entry name" value="CATIONIC AMINO ACID TRANSPORTER 4"/>
    <property type="match status" value="1"/>
</dbReference>
<protein>
    <submittedName>
        <fullName evidence="8">Amino acid permease-associated region</fullName>
    </submittedName>
</protein>
<evidence type="ECO:0000256" key="1">
    <source>
        <dbReference type="ARBA" id="ARBA00004141"/>
    </source>
</evidence>
<name>T0YFZ0_9ZZZZ</name>
<evidence type="ECO:0000256" key="6">
    <source>
        <dbReference type="SAM" id="Phobius"/>
    </source>
</evidence>
<feature type="transmembrane region" description="Helical" evidence="6">
    <location>
        <begin position="20"/>
        <end position="39"/>
    </location>
</feature>
<dbReference type="EMBL" id="AUZY01011533">
    <property type="protein sequence ID" value="EQD34331.1"/>
    <property type="molecule type" value="Genomic_DNA"/>
</dbReference>
<dbReference type="GO" id="GO:0015171">
    <property type="term" value="F:amino acid transmembrane transporter activity"/>
    <property type="evidence" value="ECO:0007669"/>
    <property type="project" value="TreeGrafter"/>
</dbReference>
<evidence type="ECO:0000313" key="8">
    <source>
        <dbReference type="EMBL" id="EQD34331.1"/>
    </source>
</evidence>
<organism evidence="8">
    <name type="scientific">mine drainage metagenome</name>
    <dbReference type="NCBI Taxonomy" id="410659"/>
    <lineage>
        <taxon>unclassified sequences</taxon>
        <taxon>metagenomes</taxon>
        <taxon>ecological metagenomes</taxon>
    </lineage>
</organism>
<dbReference type="InterPro" id="IPR004841">
    <property type="entry name" value="AA-permease/SLC12A_dom"/>
</dbReference>
<evidence type="ECO:0000259" key="7">
    <source>
        <dbReference type="Pfam" id="PF00324"/>
    </source>
</evidence>
<feature type="domain" description="Amino acid permease/ SLC12A" evidence="7">
    <location>
        <begin position="2"/>
        <end position="132"/>
    </location>
</feature>
<keyword evidence="5 6" id="KW-0472">Membrane</keyword>
<dbReference type="GO" id="GO:0016020">
    <property type="term" value="C:membrane"/>
    <property type="evidence" value="ECO:0007669"/>
    <property type="project" value="UniProtKB-SubCell"/>
</dbReference>
<keyword evidence="3 6" id="KW-0812">Transmembrane</keyword>
<comment type="caution">
    <text evidence="8">The sequence shown here is derived from an EMBL/GenBank/DDBJ whole genome shotgun (WGS) entry which is preliminary data.</text>
</comment>
<reference evidence="8" key="1">
    <citation type="submission" date="2013-08" db="EMBL/GenBank/DDBJ databases">
        <authorList>
            <person name="Mendez C."/>
            <person name="Richter M."/>
            <person name="Ferrer M."/>
            <person name="Sanchez J."/>
        </authorList>
    </citation>
    <scope>NUCLEOTIDE SEQUENCE</scope>
</reference>
<dbReference type="AlphaFoldDB" id="T0YFZ0"/>
<evidence type="ECO:0000256" key="5">
    <source>
        <dbReference type="ARBA" id="ARBA00023136"/>
    </source>
</evidence>
<feature type="transmembrane region" description="Helical" evidence="6">
    <location>
        <begin position="97"/>
        <end position="120"/>
    </location>
</feature>
<feature type="non-terminal residue" evidence="8">
    <location>
        <position position="162"/>
    </location>
</feature>
<keyword evidence="2" id="KW-0813">Transport</keyword>
<dbReference type="PANTHER" id="PTHR43243">
    <property type="entry name" value="INNER MEMBRANE TRANSPORTER YGJI-RELATED"/>
    <property type="match status" value="1"/>
</dbReference>